<dbReference type="OrthoDB" id="10624231at2759"/>
<organism evidence="2 3">
    <name type="scientific">Plectosphaerella plurivora</name>
    <dbReference type="NCBI Taxonomy" id="936078"/>
    <lineage>
        <taxon>Eukaryota</taxon>
        <taxon>Fungi</taxon>
        <taxon>Dikarya</taxon>
        <taxon>Ascomycota</taxon>
        <taxon>Pezizomycotina</taxon>
        <taxon>Sordariomycetes</taxon>
        <taxon>Hypocreomycetidae</taxon>
        <taxon>Glomerellales</taxon>
        <taxon>Plectosphaerellaceae</taxon>
        <taxon>Plectosphaerella</taxon>
    </lineage>
</organism>
<dbReference type="EMBL" id="JAGSXJ010000001">
    <property type="protein sequence ID" value="KAH6697584.1"/>
    <property type="molecule type" value="Genomic_DNA"/>
</dbReference>
<reference evidence="2" key="1">
    <citation type="journal article" date="2021" name="Nat. Commun.">
        <title>Genetic determinants of endophytism in the Arabidopsis root mycobiome.</title>
        <authorList>
            <person name="Mesny F."/>
            <person name="Miyauchi S."/>
            <person name="Thiergart T."/>
            <person name="Pickel B."/>
            <person name="Atanasova L."/>
            <person name="Karlsson M."/>
            <person name="Huettel B."/>
            <person name="Barry K.W."/>
            <person name="Haridas S."/>
            <person name="Chen C."/>
            <person name="Bauer D."/>
            <person name="Andreopoulos W."/>
            <person name="Pangilinan J."/>
            <person name="LaButti K."/>
            <person name="Riley R."/>
            <person name="Lipzen A."/>
            <person name="Clum A."/>
            <person name="Drula E."/>
            <person name="Henrissat B."/>
            <person name="Kohler A."/>
            <person name="Grigoriev I.V."/>
            <person name="Martin F.M."/>
            <person name="Hacquard S."/>
        </authorList>
    </citation>
    <scope>NUCLEOTIDE SEQUENCE</scope>
    <source>
        <strain evidence="2">MPI-SDFR-AT-0117</strain>
    </source>
</reference>
<evidence type="ECO:0000313" key="3">
    <source>
        <dbReference type="Proteomes" id="UP000770015"/>
    </source>
</evidence>
<gene>
    <name evidence="2" type="ORF">F5X68DRAFT_239036</name>
</gene>
<proteinExistence type="predicted"/>
<dbReference type="Proteomes" id="UP000770015">
    <property type="component" value="Unassembled WGS sequence"/>
</dbReference>
<protein>
    <submittedName>
        <fullName evidence="2">Uncharacterized protein</fullName>
    </submittedName>
</protein>
<dbReference type="AlphaFoldDB" id="A0A9P8VLS6"/>
<accession>A0A9P8VLS6</accession>
<feature type="chain" id="PRO_5040143303" evidence="1">
    <location>
        <begin position="21"/>
        <end position="359"/>
    </location>
</feature>
<feature type="signal peptide" evidence="1">
    <location>
        <begin position="1"/>
        <end position="20"/>
    </location>
</feature>
<sequence>MQGALILGLAASCTVSSVAGQPNPDHNALAIAHNSHIHGSDSECGGTYPLPPDTHVTDMPICSQVKAIEERYCALGHPVDDPTALELHRICLCALPFFDLKSKCHKCITAKGDLTPAQDVFFEAVIHKAKEQFCDTTRVNTEPFSKVWLKLVDSAVLEIEDYPTSSEHSEHTAAPDHTADIAAPEHTAAAASLVEANSVCCTSYFTQEEMDNAWRELSEPTGEDDTLDSIALLSEGQSLNMTGVLGKRGPHNMCTRCSGDKCLYCTQRIEEEKTTVDMELSKKKKKRPTDCPKGEYKQCTKASFAGTVVDVRVLHNDTIVSKIYYYDTPQVTTGSSHMTSSSALVLFGCALMGMLATLL</sequence>
<evidence type="ECO:0000256" key="1">
    <source>
        <dbReference type="SAM" id="SignalP"/>
    </source>
</evidence>
<evidence type="ECO:0000313" key="2">
    <source>
        <dbReference type="EMBL" id="KAH6697584.1"/>
    </source>
</evidence>
<keyword evidence="3" id="KW-1185">Reference proteome</keyword>
<keyword evidence="1" id="KW-0732">Signal</keyword>
<comment type="caution">
    <text evidence="2">The sequence shown here is derived from an EMBL/GenBank/DDBJ whole genome shotgun (WGS) entry which is preliminary data.</text>
</comment>
<name>A0A9P8VLS6_9PEZI</name>